<reference evidence="3 4" key="2">
    <citation type="submission" date="2018-11" db="EMBL/GenBank/DDBJ databases">
        <authorList>
            <consortium name="Pathogen Informatics"/>
        </authorList>
    </citation>
    <scope>NUCLEOTIDE SEQUENCE [LARGE SCALE GENOMIC DNA]</scope>
</reference>
<sequence length="138" mass="16238">MAYAYILIAAVSLINISLLSVHVSGIHPAISETPFYILYTKHKHKKTKPSFEIEVFFNDLILQLILNFCVIAIFIPHKSVIEIFLISKFPDSMGINLSLIPYHRLFYDITKRYFFKIFSVFRKVVNHYQKSIIRQKDR</sequence>
<reference evidence="5" key="1">
    <citation type="submission" date="2016-06" db="UniProtKB">
        <authorList>
            <consortium name="WormBaseParasite"/>
        </authorList>
    </citation>
    <scope>IDENTIFICATION</scope>
</reference>
<accession>A0A183HCA4</accession>
<feature type="signal peptide" evidence="2">
    <location>
        <begin position="1"/>
        <end position="25"/>
    </location>
</feature>
<keyword evidence="1" id="KW-0812">Transmembrane</keyword>
<keyword evidence="1" id="KW-0472">Membrane</keyword>
<organism evidence="5">
    <name type="scientific">Onchocerca flexuosa</name>
    <dbReference type="NCBI Taxonomy" id="387005"/>
    <lineage>
        <taxon>Eukaryota</taxon>
        <taxon>Metazoa</taxon>
        <taxon>Ecdysozoa</taxon>
        <taxon>Nematoda</taxon>
        <taxon>Chromadorea</taxon>
        <taxon>Rhabditida</taxon>
        <taxon>Spirurina</taxon>
        <taxon>Spiruromorpha</taxon>
        <taxon>Filarioidea</taxon>
        <taxon>Onchocercidae</taxon>
        <taxon>Onchocerca</taxon>
    </lineage>
</organism>
<dbReference type="WBParaSite" id="OFLC_0000511501-mRNA-1">
    <property type="protein sequence ID" value="OFLC_0000511501-mRNA-1"/>
    <property type="gene ID" value="OFLC_0000511501"/>
</dbReference>
<evidence type="ECO:0000256" key="2">
    <source>
        <dbReference type="SAM" id="SignalP"/>
    </source>
</evidence>
<keyword evidence="2" id="KW-0732">Signal</keyword>
<keyword evidence="1" id="KW-1133">Transmembrane helix</keyword>
<evidence type="ECO:0000313" key="3">
    <source>
        <dbReference type="EMBL" id="VDO42107.1"/>
    </source>
</evidence>
<evidence type="ECO:0000313" key="4">
    <source>
        <dbReference type="Proteomes" id="UP000267606"/>
    </source>
</evidence>
<protein>
    <submittedName>
        <fullName evidence="5">Sodium:proton antiporter</fullName>
    </submittedName>
</protein>
<name>A0A183HCA4_9BILA</name>
<evidence type="ECO:0000313" key="5">
    <source>
        <dbReference type="WBParaSite" id="OFLC_0000511501-mRNA-1"/>
    </source>
</evidence>
<feature type="chain" id="PRO_5044552488" evidence="2">
    <location>
        <begin position="26"/>
        <end position="138"/>
    </location>
</feature>
<feature type="transmembrane region" description="Helical" evidence="1">
    <location>
        <begin position="55"/>
        <end position="75"/>
    </location>
</feature>
<dbReference type="EMBL" id="UZAJ01004230">
    <property type="protein sequence ID" value="VDO42107.1"/>
    <property type="molecule type" value="Genomic_DNA"/>
</dbReference>
<dbReference type="AlphaFoldDB" id="A0A183HCA4"/>
<gene>
    <name evidence="3" type="ORF">OFLC_LOCUS5116</name>
</gene>
<evidence type="ECO:0000256" key="1">
    <source>
        <dbReference type="SAM" id="Phobius"/>
    </source>
</evidence>
<dbReference type="Proteomes" id="UP000267606">
    <property type="component" value="Unassembled WGS sequence"/>
</dbReference>
<keyword evidence="4" id="KW-1185">Reference proteome</keyword>
<proteinExistence type="predicted"/>